<evidence type="ECO:0000313" key="8">
    <source>
        <dbReference type="Proteomes" id="UP000218811"/>
    </source>
</evidence>
<proteinExistence type="inferred from homology"/>
<dbReference type="GO" id="GO:1901605">
    <property type="term" value="P:alpha-amino acid metabolic process"/>
    <property type="evidence" value="ECO:0007669"/>
    <property type="project" value="TreeGrafter"/>
</dbReference>
<dbReference type="Gene3D" id="3.40.640.10">
    <property type="entry name" value="Type I PLP-dependent aspartate aminotransferase-like (Major domain)"/>
    <property type="match status" value="1"/>
</dbReference>
<evidence type="ECO:0000259" key="6">
    <source>
        <dbReference type="Pfam" id="PF00155"/>
    </source>
</evidence>
<protein>
    <submittedName>
        <fullName evidence="7">L-tyrosine:2-oxoglutarate aminotransferase</fullName>
    </submittedName>
</protein>
<dbReference type="PANTHER" id="PTHR42790">
    <property type="entry name" value="AMINOTRANSFERASE"/>
    <property type="match status" value="1"/>
</dbReference>
<dbReference type="PANTHER" id="PTHR42790:SF19">
    <property type="entry name" value="KYNURENINE_ALPHA-AMINOADIPATE AMINOTRANSFERASE, MITOCHONDRIAL"/>
    <property type="match status" value="1"/>
</dbReference>
<dbReference type="OMA" id="FLQYDAP"/>
<keyword evidence="4 7" id="KW-0808">Transferase</keyword>
<comment type="cofactor">
    <cofactor evidence="1">
        <name>pyridoxal 5'-phosphate</name>
        <dbReference type="ChEBI" id="CHEBI:597326"/>
    </cofactor>
</comment>
<keyword evidence="8" id="KW-1185">Reference proteome</keyword>
<evidence type="ECO:0000256" key="4">
    <source>
        <dbReference type="ARBA" id="ARBA00022679"/>
    </source>
</evidence>
<evidence type="ECO:0000256" key="2">
    <source>
        <dbReference type="ARBA" id="ARBA00007441"/>
    </source>
</evidence>
<dbReference type="InterPro" id="IPR015421">
    <property type="entry name" value="PyrdxlP-dep_Trfase_major"/>
</dbReference>
<dbReference type="InterPro" id="IPR050859">
    <property type="entry name" value="Class-I_PLP-dep_aminotransf"/>
</dbReference>
<dbReference type="InterPro" id="IPR015424">
    <property type="entry name" value="PyrdxlP-dep_Trfase"/>
</dbReference>
<dbReference type="Pfam" id="PF00155">
    <property type="entry name" value="Aminotran_1_2"/>
    <property type="match status" value="1"/>
</dbReference>
<keyword evidence="3 7" id="KW-0032">Aminotransferase</keyword>
<dbReference type="SUPFAM" id="SSF53383">
    <property type="entry name" value="PLP-dependent transferases"/>
    <property type="match status" value="1"/>
</dbReference>
<feature type="domain" description="Aminotransferase class I/classII large" evidence="6">
    <location>
        <begin position="87"/>
        <end position="473"/>
    </location>
</feature>
<dbReference type="GO" id="GO:0030170">
    <property type="term" value="F:pyridoxal phosphate binding"/>
    <property type="evidence" value="ECO:0007669"/>
    <property type="project" value="InterPro"/>
</dbReference>
<evidence type="ECO:0000256" key="1">
    <source>
        <dbReference type="ARBA" id="ARBA00001933"/>
    </source>
</evidence>
<dbReference type="STRING" id="742152.A0A2H3JGS9"/>
<organism evidence="7 8">
    <name type="scientific">Wolfiporia cocos (strain MD-104)</name>
    <name type="common">Brown rot fungus</name>
    <dbReference type="NCBI Taxonomy" id="742152"/>
    <lineage>
        <taxon>Eukaryota</taxon>
        <taxon>Fungi</taxon>
        <taxon>Dikarya</taxon>
        <taxon>Basidiomycota</taxon>
        <taxon>Agaricomycotina</taxon>
        <taxon>Agaricomycetes</taxon>
        <taxon>Polyporales</taxon>
        <taxon>Phaeolaceae</taxon>
        <taxon>Wolfiporia</taxon>
    </lineage>
</organism>
<dbReference type="CDD" id="cd00609">
    <property type="entry name" value="AAT_like"/>
    <property type="match status" value="1"/>
</dbReference>
<comment type="similarity">
    <text evidence="2">Belongs to the class-I pyridoxal-phosphate-dependent aminotransferase family.</text>
</comment>
<keyword evidence="5" id="KW-0663">Pyridoxal phosphate</keyword>
<dbReference type="OrthoDB" id="691673at2759"/>
<evidence type="ECO:0000256" key="3">
    <source>
        <dbReference type="ARBA" id="ARBA00022576"/>
    </source>
</evidence>
<sequence length="495" mass="55817">MPPADLLHHLSTEARERKPNLIRDVWKSVKRGSDIVSLANGDPHYTLYPLRRLQYEVPSLCPEDPVSAWRAAHGTATSQTFTSHIDEHCALSIRTALQYSTGAGSTEARESIMEINKYYHNPPNHVVTLALGNADALSKCFRLFGEPGDNFIADEYAFTALTSVAESQGIGWVPVRLDAGGMVPEELHRILLNWDDACGRRPHVIYLVPCGQNPTGSTLSIERRKRIYEIAQEFDLLIIEDDPYYFLQFGSCSPEVTDSSHNLLPSFLSMDEDGRIIRVDSFSKIIAPGMRLGWITSNPAFQPYIIAITDASSQHPHGFGQMFITELLAPTGWQLRGFDKWVHSLRAEYQRQRDFFVKVFHEEVEPSGLAEMQVPQAGMFVWVRVNMEKHSRYRDDLRISARSMEPRTNAKDLMAQLFDYCLDNGVAFMPGSVFALSSHPALLNMDSPVEDRVNYCRMTFSGTQETIQKGLSRFGGALRNFFNLDSLSADAETRE</sequence>
<reference evidence="7 8" key="1">
    <citation type="journal article" date="2012" name="Science">
        <title>The Paleozoic origin of enzymatic lignin decomposition reconstructed from 31 fungal genomes.</title>
        <authorList>
            <person name="Floudas D."/>
            <person name="Binder M."/>
            <person name="Riley R."/>
            <person name="Barry K."/>
            <person name="Blanchette R.A."/>
            <person name="Henrissat B."/>
            <person name="Martinez A.T."/>
            <person name="Otillar R."/>
            <person name="Spatafora J.W."/>
            <person name="Yadav J.S."/>
            <person name="Aerts A."/>
            <person name="Benoit I."/>
            <person name="Boyd A."/>
            <person name="Carlson A."/>
            <person name="Copeland A."/>
            <person name="Coutinho P.M."/>
            <person name="de Vries R.P."/>
            <person name="Ferreira P."/>
            <person name="Findley K."/>
            <person name="Foster B."/>
            <person name="Gaskell J."/>
            <person name="Glotzer D."/>
            <person name="Gorecki P."/>
            <person name="Heitman J."/>
            <person name="Hesse C."/>
            <person name="Hori C."/>
            <person name="Igarashi K."/>
            <person name="Jurgens J.A."/>
            <person name="Kallen N."/>
            <person name="Kersten P."/>
            <person name="Kohler A."/>
            <person name="Kuees U."/>
            <person name="Kumar T.K.A."/>
            <person name="Kuo A."/>
            <person name="LaButti K."/>
            <person name="Larrondo L.F."/>
            <person name="Lindquist E."/>
            <person name="Ling A."/>
            <person name="Lombard V."/>
            <person name="Lucas S."/>
            <person name="Lundell T."/>
            <person name="Martin R."/>
            <person name="McLaughlin D.J."/>
            <person name="Morgenstern I."/>
            <person name="Morin E."/>
            <person name="Murat C."/>
            <person name="Nagy L.G."/>
            <person name="Nolan M."/>
            <person name="Ohm R.A."/>
            <person name="Patyshakuliyeva A."/>
            <person name="Rokas A."/>
            <person name="Ruiz-Duenas F.J."/>
            <person name="Sabat G."/>
            <person name="Salamov A."/>
            <person name="Samejima M."/>
            <person name="Schmutz J."/>
            <person name="Slot J.C."/>
            <person name="St John F."/>
            <person name="Stenlid J."/>
            <person name="Sun H."/>
            <person name="Sun S."/>
            <person name="Syed K."/>
            <person name="Tsang A."/>
            <person name="Wiebenga A."/>
            <person name="Young D."/>
            <person name="Pisabarro A."/>
            <person name="Eastwood D.C."/>
            <person name="Martin F."/>
            <person name="Cullen D."/>
            <person name="Grigoriev I.V."/>
            <person name="Hibbett D.S."/>
        </authorList>
    </citation>
    <scope>NUCLEOTIDE SEQUENCE [LARGE SCALE GENOMIC DNA]</scope>
    <source>
        <strain evidence="7 8">MD-104</strain>
    </source>
</reference>
<dbReference type="InterPro" id="IPR004839">
    <property type="entry name" value="Aminotransferase_I/II_large"/>
</dbReference>
<dbReference type="AlphaFoldDB" id="A0A2H3JGS9"/>
<evidence type="ECO:0000256" key="5">
    <source>
        <dbReference type="ARBA" id="ARBA00022898"/>
    </source>
</evidence>
<name>A0A2H3JGS9_WOLCO</name>
<accession>A0A2H3JGS9</accession>
<dbReference type="EMBL" id="KB467954">
    <property type="protein sequence ID" value="PCH39053.1"/>
    <property type="molecule type" value="Genomic_DNA"/>
</dbReference>
<dbReference type="GO" id="GO:0008483">
    <property type="term" value="F:transaminase activity"/>
    <property type="evidence" value="ECO:0007669"/>
    <property type="project" value="UniProtKB-KW"/>
</dbReference>
<dbReference type="Proteomes" id="UP000218811">
    <property type="component" value="Unassembled WGS sequence"/>
</dbReference>
<evidence type="ECO:0000313" key="7">
    <source>
        <dbReference type="EMBL" id="PCH39053.1"/>
    </source>
</evidence>
<gene>
    <name evidence="7" type="ORF">WOLCODRAFT_141086</name>
</gene>